<dbReference type="InterPro" id="IPR003439">
    <property type="entry name" value="ABC_transporter-like_ATP-bd"/>
</dbReference>
<dbReference type="Gene3D" id="3.40.50.300">
    <property type="entry name" value="P-loop containing nucleotide triphosphate hydrolases"/>
    <property type="match status" value="1"/>
</dbReference>
<dbReference type="GO" id="GO:0005524">
    <property type="term" value="F:ATP binding"/>
    <property type="evidence" value="ECO:0007669"/>
    <property type="project" value="UniProtKB-KW"/>
</dbReference>
<dbReference type="Proteomes" id="UP000000739">
    <property type="component" value="Chromosome"/>
</dbReference>
<accession>B8FM39</accession>
<evidence type="ECO:0000313" key="5">
    <source>
        <dbReference type="EMBL" id="ACL05772.1"/>
    </source>
</evidence>
<dbReference type="SUPFAM" id="SSF52540">
    <property type="entry name" value="P-loop containing nucleoside triphosphate hydrolases"/>
    <property type="match status" value="1"/>
</dbReference>
<dbReference type="AlphaFoldDB" id="B8FM39"/>
<dbReference type="InterPro" id="IPR003593">
    <property type="entry name" value="AAA+_ATPase"/>
</dbReference>
<name>B8FM39_DESAL</name>
<dbReference type="FunFam" id="3.40.50.300:FF:000425">
    <property type="entry name" value="Probable ABC transporter, ATP-binding subunit"/>
    <property type="match status" value="1"/>
</dbReference>
<evidence type="ECO:0000313" key="6">
    <source>
        <dbReference type="Proteomes" id="UP000000739"/>
    </source>
</evidence>
<dbReference type="InterPro" id="IPR027417">
    <property type="entry name" value="P-loop_NTPase"/>
</dbReference>
<proteinExistence type="predicted"/>
<gene>
    <name evidence="5" type="ordered locus">Dalk_4087</name>
</gene>
<evidence type="ECO:0000259" key="4">
    <source>
        <dbReference type="PROSITE" id="PS50893"/>
    </source>
</evidence>
<keyword evidence="3 5" id="KW-0067">ATP-binding</keyword>
<dbReference type="PANTHER" id="PTHR42781:SF4">
    <property type="entry name" value="SPERMIDINE_PUTRESCINE IMPORT ATP-BINDING PROTEIN POTA"/>
    <property type="match status" value="1"/>
</dbReference>
<keyword evidence="1" id="KW-0813">Transport</keyword>
<keyword evidence="2" id="KW-0547">Nucleotide-binding</keyword>
<dbReference type="GO" id="GO:0015697">
    <property type="term" value="P:quaternary ammonium group transport"/>
    <property type="evidence" value="ECO:0007669"/>
    <property type="project" value="UniProtKB-ARBA"/>
</dbReference>
<dbReference type="KEGG" id="dal:Dalk_4087"/>
<dbReference type="HOGENOM" id="CLU_000604_1_1_7"/>
<dbReference type="eggNOG" id="COG3842">
    <property type="taxonomic scope" value="Bacteria"/>
</dbReference>
<dbReference type="InterPro" id="IPR050093">
    <property type="entry name" value="ABC_SmlMolc_Importer"/>
</dbReference>
<dbReference type="InterPro" id="IPR008995">
    <property type="entry name" value="Mo/tungstate-bd_C_term_dom"/>
</dbReference>
<reference evidence="5 6" key="1">
    <citation type="journal article" date="2012" name="Environ. Microbiol.">
        <title>The genome sequence of Desulfatibacillum alkenivorans AK-01: a blueprint for anaerobic alkane oxidation.</title>
        <authorList>
            <person name="Callaghan A.V."/>
            <person name="Morris B.E."/>
            <person name="Pereira I.A."/>
            <person name="McInerney M.J."/>
            <person name="Austin R.N."/>
            <person name="Groves J.T."/>
            <person name="Kukor J.J."/>
            <person name="Suflita J.M."/>
            <person name="Young L.Y."/>
            <person name="Zylstra G.J."/>
            <person name="Wawrik B."/>
        </authorList>
    </citation>
    <scope>NUCLEOTIDE SEQUENCE [LARGE SCALE GENOMIC DNA]</scope>
    <source>
        <strain evidence="5 6">AK-01</strain>
    </source>
</reference>
<dbReference type="PROSITE" id="PS00211">
    <property type="entry name" value="ABC_TRANSPORTER_1"/>
    <property type="match status" value="1"/>
</dbReference>
<dbReference type="Pfam" id="PF00005">
    <property type="entry name" value="ABC_tran"/>
    <property type="match status" value="1"/>
</dbReference>
<evidence type="ECO:0000256" key="3">
    <source>
        <dbReference type="ARBA" id="ARBA00022840"/>
    </source>
</evidence>
<keyword evidence="6" id="KW-1185">Reference proteome</keyword>
<dbReference type="PROSITE" id="PS50893">
    <property type="entry name" value="ABC_TRANSPORTER_2"/>
    <property type="match status" value="1"/>
</dbReference>
<dbReference type="PANTHER" id="PTHR42781">
    <property type="entry name" value="SPERMIDINE/PUTRESCINE IMPORT ATP-BINDING PROTEIN POTA"/>
    <property type="match status" value="1"/>
</dbReference>
<evidence type="ECO:0000256" key="2">
    <source>
        <dbReference type="ARBA" id="ARBA00022741"/>
    </source>
</evidence>
<dbReference type="InterPro" id="IPR017871">
    <property type="entry name" value="ABC_transporter-like_CS"/>
</dbReference>
<sequence>MIRIEQLSMDLADFSLNNVDIHVREGEFFALLGPTGAGKTLILESVAGVGPVHSGRIFLDGVEITRLPPERRGVGIVYQDAGLFPHLSVEKNIAYGLRYQKRPGKKRLDWVKWLMERLGIAPLAGRSVENLSGGEKQRVALARALSVKPRVLLLDEPLSALDPAFREDLRNLLKELHSQLSLTCLMVTHDFSEALFLSQRAAVLNKGGVEQCGGVKDIFNRPASPFVAHFVGMKNVFPACGENGQVRVDCLNLSMPSNGCPKPKYAAVRPEHLLLLEQKPVQDNKFGLFPAEIRGMVDYGIFCEVLLDYQDQTLVAAAAKSALLSMGLDAGAQVWVEIPQDRIHFF</sequence>
<dbReference type="GO" id="GO:0016887">
    <property type="term" value="F:ATP hydrolysis activity"/>
    <property type="evidence" value="ECO:0007669"/>
    <property type="project" value="InterPro"/>
</dbReference>
<organism evidence="5 6">
    <name type="scientific">Desulfatibacillum aliphaticivorans</name>
    <dbReference type="NCBI Taxonomy" id="218208"/>
    <lineage>
        <taxon>Bacteria</taxon>
        <taxon>Pseudomonadati</taxon>
        <taxon>Thermodesulfobacteriota</taxon>
        <taxon>Desulfobacteria</taxon>
        <taxon>Desulfobacterales</taxon>
        <taxon>Desulfatibacillaceae</taxon>
        <taxon>Desulfatibacillum</taxon>
    </lineage>
</organism>
<feature type="domain" description="ABC transporter" evidence="4">
    <location>
        <begin position="2"/>
        <end position="231"/>
    </location>
</feature>
<dbReference type="EMBL" id="CP001322">
    <property type="protein sequence ID" value="ACL05772.1"/>
    <property type="molecule type" value="Genomic_DNA"/>
</dbReference>
<dbReference type="SMART" id="SM00382">
    <property type="entry name" value="AAA"/>
    <property type="match status" value="1"/>
</dbReference>
<evidence type="ECO:0000256" key="1">
    <source>
        <dbReference type="ARBA" id="ARBA00022448"/>
    </source>
</evidence>
<dbReference type="SUPFAM" id="SSF50331">
    <property type="entry name" value="MOP-like"/>
    <property type="match status" value="1"/>
</dbReference>
<protein>
    <submittedName>
        <fullName evidence="5">Sulfate ABC transporter, ATP-binding protein</fullName>
    </submittedName>
</protein>
<dbReference type="RefSeq" id="WP_015948820.1">
    <property type="nucleotide sequence ID" value="NC_011768.1"/>
</dbReference>